<sequence>MPPKPLGKPKGLKASKRAAPFDPSAAAASTGPALNKEGTMPLDEDALTVADLFELASRVLEILYPFPTSLRFEPVEPADSGAEDARNLLRGILHGCDVLAPYLNDPRRAEMEQDKLDALGLGEAGVAAVHVRYLQAFALRHLGELFQPAPPVAVVAGSKRRKVDLREPQSASEWFEVAEERLSGDVSASDSILAVLVAAERAHVLAVSSPSPHLSDLKDRLAGVIASLGSLEPESTSPPSADVTDAWYAALRALTAGVVALEGIRDPEGVCAVTASSVDVPLCSSFGVAVEPPSPVLGWLREVLAADVQLARFGIAEDWIEERYRADADDEDEDGEVAALPDEAQPFVEVVQEYGRQAIASLRSTLAGEVPHPSARTAQYRKLEEALLLSSALIDPSDEEALDKLEAEVEQVRKDGGLNEKEEEEADSNEAGKPDASS</sequence>
<feature type="compositionally biased region" description="Low complexity" evidence="1">
    <location>
        <begin position="18"/>
        <end position="29"/>
    </location>
</feature>
<feature type="region of interest" description="Disordered" evidence="1">
    <location>
        <begin position="1"/>
        <end position="39"/>
    </location>
</feature>
<feature type="compositionally biased region" description="Basic and acidic residues" evidence="1">
    <location>
        <begin position="410"/>
        <end position="420"/>
    </location>
</feature>
<evidence type="ECO:0000313" key="3">
    <source>
        <dbReference type="Proteomes" id="UP000777482"/>
    </source>
</evidence>
<dbReference type="EMBL" id="PUHQ01000093">
    <property type="protein sequence ID" value="KAG0656706.1"/>
    <property type="molecule type" value="Genomic_DNA"/>
</dbReference>
<comment type="caution">
    <text evidence="2">The sequence shown here is derived from an EMBL/GenBank/DDBJ whole genome shotgun (WGS) entry which is preliminary data.</text>
</comment>
<name>A0A9P7B3S2_RHOMI</name>
<gene>
    <name evidence="2" type="ORF">C6P46_007008</name>
</gene>
<dbReference type="Proteomes" id="UP000777482">
    <property type="component" value="Unassembled WGS sequence"/>
</dbReference>
<evidence type="ECO:0000313" key="2">
    <source>
        <dbReference type="EMBL" id="KAG0656706.1"/>
    </source>
</evidence>
<dbReference type="OrthoDB" id="2534116at2759"/>
<reference evidence="2 3" key="1">
    <citation type="submission" date="2020-11" db="EMBL/GenBank/DDBJ databases">
        <title>Kefir isolates.</title>
        <authorList>
            <person name="Marcisauskas S."/>
            <person name="Kim Y."/>
            <person name="Blasche S."/>
        </authorList>
    </citation>
    <scope>NUCLEOTIDE SEQUENCE [LARGE SCALE GENOMIC DNA]</scope>
    <source>
        <strain evidence="2 3">KR</strain>
    </source>
</reference>
<keyword evidence="3" id="KW-1185">Reference proteome</keyword>
<proteinExistence type="predicted"/>
<dbReference type="AlphaFoldDB" id="A0A9P7B3S2"/>
<feature type="region of interest" description="Disordered" evidence="1">
    <location>
        <begin position="410"/>
        <end position="438"/>
    </location>
</feature>
<accession>A0A9P7B3S2</accession>
<organism evidence="2 3">
    <name type="scientific">Rhodotorula mucilaginosa</name>
    <name type="common">Yeast</name>
    <name type="synonym">Rhodotorula rubra</name>
    <dbReference type="NCBI Taxonomy" id="5537"/>
    <lineage>
        <taxon>Eukaryota</taxon>
        <taxon>Fungi</taxon>
        <taxon>Dikarya</taxon>
        <taxon>Basidiomycota</taxon>
        <taxon>Pucciniomycotina</taxon>
        <taxon>Microbotryomycetes</taxon>
        <taxon>Sporidiobolales</taxon>
        <taxon>Sporidiobolaceae</taxon>
        <taxon>Rhodotorula</taxon>
    </lineage>
</organism>
<protein>
    <submittedName>
        <fullName evidence="2">Uncharacterized protein</fullName>
    </submittedName>
</protein>
<evidence type="ECO:0000256" key="1">
    <source>
        <dbReference type="SAM" id="MobiDB-lite"/>
    </source>
</evidence>